<accession>Q12K77</accession>
<feature type="signal peptide" evidence="1">
    <location>
        <begin position="1"/>
        <end position="23"/>
    </location>
</feature>
<sequence>MTNKLLLSTLIASSLLIASQANAADGTGTANFNLVAPITVTEATQMQLGDISILADGSCAIDTSGTLTGSNCVAGGAAEAAGSFTIAAANGTVNLSVSGADTSVSGVTFTPSLDSATTTVVANAATVNVAGSVAIVSASAATGAQALSYTLSVVY</sequence>
<dbReference type="HOGENOM" id="CLU_1712033_0_0_6"/>
<evidence type="ECO:0008006" key="4">
    <source>
        <dbReference type="Google" id="ProtNLM"/>
    </source>
</evidence>
<dbReference type="Proteomes" id="UP000001982">
    <property type="component" value="Chromosome"/>
</dbReference>
<dbReference type="RefSeq" id="WP_011497298.1">
    <property type="nucleotide sequence ID" value="NC_007954.1"/>
</dbReference>
<evidence type="ECO:0000256" key="1">
    <source>
        <dbReference type="SAM" id="SignalP"/>
    </source>
</evidence>
<dbReference type="KEGG" id="sdn:Sden_2870"/>
<evidence type="ECO:0000313" key="2">
    <source>
        <dbReference type="EMBL" id="ABE56149.1"/>
    </source>
</evidence>
<dbReference type="EMBL" id="CP000302">
    <property type="protein sequence ID" value="ABE56149.1"/>
    <property type="molecule type" value="Genomic_DNA"/>
</dbReference>
<keyword evidence="1" id="KW-0732">Signal</keyword>
<organism evidence="2 3">
    <name type="scientific">Shewanella denitrificans (strain OS217 / ATCC BAA-1090 / DSM 15013)</name>
    <dbReference type="NCBI Taxonomy" id="318161"/>
    <lineage>
        <taxon>Bacteria</taxon>
        <taxon>Pseudomonadati</taxon>
        <taxon>Pseudomonadota</taxon>
        <taxon>Gammaproteobacteria</taxon>
        <taxon>Alteromonadales</taxon>
        <taxon>Shewanellaceae</taxon>
        <taxon>Shewanella</taxon>
    </lineage>
</organism>
<name>Q12K77_SHEDO</name>
<dbReference type="eggNOG" id="ENOG5033E5M">
    <property type="taxonomic scope" value="Bacteria"/>
</dbReference>
<evidence type="ECO:0000313" key="3">
    <source>
        <dbReference type="Proteomes" id="UP000001982"/>
    </source>
</evidence>
<dbReference type="AlphaFoldDB" id="Q12K77"/>
<reference evidence="2 3" key="1">
    <citation type="submission" date="2006-03" db="EMBL/GenBank/DDBJ databases">
        <title>Complete sequence of Shewanella denitrificans OS217.</title>
        <authorList>
            <consortium name="US DOE Joint Genome Institute"/>
            <person name="Copeland A."/>
            <person name="Lucas S."/>
            <person name="Lapidus A."/>
            <person name="Barry K."/>
            <person name="Detter J.C."/>
            <person name="Glavina del Rio T."/>
            <person name="Hammon N."/>
            <person name="Israni S."/>
            <person name="Dalin E."/>
            <person name="Tice H."/>
            <person name="Pitluck S."/>
            <person name="Brettin T."/>
            <person name="Bruce D."/>
            <person name="Han C."/>
            <person name="Tapia R."/>
            <person name="Gilna P."/>
            <person name="Kiss H."/>
            <person name="Schmutz J."/>
            <person name="Larimer F."/>
            <person name="Land M."/>
            <person name="Hauser L."/>
            <person name="Kyrpides N."/>
            <person name="Lykidis A."/>
            <person name="Richardson P."/>
        </authorList>
    </citation>
    <scope>NUCLEOTIDE SEQUENCE [LARGE SCALE GENOMIC DNA]</scope>
    <source>
        <strain evidence="3">OS217 / ATCC BAA-1090 / DSM 15013</strain>
    </source>
</reference>
<protein>
    <recommendedName>
        <fullName evidence="4">DUF4402 domain-containing protein</fullName>
    </recommendedName>
</protein>
<keyword evidence="3" id="KW-1185">Reference proteome</keyword>
<feature type="chain" id="PRO_5004181206" description="DUF4402 domain-containing protein" evidence="1">
    <location>
        <begin position="24"/>
        <end position="155"/>
    </location>
</feature>
<proteinExistence type="predicted"/>
<dbReference type="OrthoDB" id="6265989at2"/>
<gene>
    <name evidence="2" type="ordered locus">Sden_2870</name>
</gene>